<dbReference type="Proteomes" id="UP000215126">
    <property type="component" value="Chromosome 1"/>
</dbReference>
<dbReference type="CDD" id="cd00088">
    <property type="entry name" value="HPT"/>
    <property type="match status" value="1"/>
</dbReference>
<keyword evidence="5 16" id="KW-0808">Transferase</keyword>
<keyword evidence="6" id="KW-0418">Kinase</keyword>
<keyword evidence="4 10" id="KW-0597">Phosphoprotein</keyword>
<protein>
    <recommendedName>
        <fullName evidence="3">Chemotaxis protein CheA</fullName>
        <ecNumber evidence="2">2.7.13.3</ecNumber>
    </recommendedName>
</protein>
<dbReference type="Gene3D" id="1.20.120.160">
    <property type="entry name" value="HPT domain"/>
    <property type="match status" value="1"/>
</dbReference>
<evidence type="ECO:0000256" key="2">
    <source>
        <dbReference type="ARBA" id="ARBA00012438"/>
    </source>
</evidence>
<evidence type="ECO:0000313" key="16">
    <source>
        <dbReference type="EMBL" id="SNU80915.1"/>
    </source>
</evidence>
<feature type="domain" description="CheW-like" evidence="14">
    <location>
        <begin position="552"/>
        <end position="686"/>
    </location>
</feature>
<feature type="modified residue" description="4-aspartylphosphate" evidence="10">
    <location>
        <position position="759"/>
    </location>
</feature>
<dbReference type="InterPro" id="IPR008207">
    <property type="entry name" value="Sig_transdc_His_kin_Hpt_dom"/>
</dbReference>
<evidence type="ECO:0000259" key="13">
    <source>
        <dbReference type="PROSITE" id="PS50110"/>
    </source>
</evidence>
<dbReference type="InterPro" id="IPR003594">
    <property type="entry name" value="HATPase_dom"/>
</dbReference>
<dbReference type="FunFam" id="3.30.565.10:FF:000016">
    <property type="entry name" value="Chemotaxis protein CheA, putative"/>
    <property type="match status" value="1"/>
</dbReference>
<dbReference type="Gene3D" id="3.40.50.2300">
    <property type="match status" value="1"/>
</dbReference>
<keyword evidence="7" id="KW-0902">Two-component regulatory system</keyword>
<dbReference type="PROSITE" id="PS50110">
    <property type="entry name" value="RESPONSE_REGULATORY"/>
    <property type="match status" value="1"/>
</dbReference>
<dbReference type="GO" id="GO:0006935">
    <property type="term" value="P:chemotaxis"/>
    <property type="evidence" value="ECO:0007669"/>
    <property type="project" value="InterPro"/>
</dbReference>
<evidence type="ECO:0000256" key="7">
    <source>
        <dbReference type="ARBA" id="ARBA00023012"/>
    </source>
</evidence>
<dbReference type="Gene3D" id="3.30.565.10">
    <property type="entry name" value="Histidine kinase-like ATPase, C-terminal domain"/>
    <property type="match status" value="1"/>
</dbReference>
<dbReference type="PROSITE" id="PS50894">
    <property type="entry name" value="HPT"/>
    <property type="match status" value="1"/>
</dbReference>
<feature type="compositionally biased region" description="Basic and acidic residues" evidence="11">
    <location>
        <begin position="218"/>
        <end position="230"/>
    </location>
</feature>
<dbReference type="EC" id="2.7.13.3" evidence="2"/>
<dbReference type="InterPro" id="IPR051315">
    <property type="entry name" value="Bact_Chemotaxis_CheA"/>
</dbReference>
<feature type="domain" description="HPt" evidence="15">
    <location>
        <begin position="3"/>
        <end position="107"/>
    </location>
</feature>
<evidence type="ECO:0000256" key="3">
    <source>
        <dbReference type="ARBA" id="ARBA00021495"/>
    </source>
</evidence>
<dbReference type="SMART" id="SM00448">
    <property type="entry name" value="REC"/>
    <property type="match status" value="1"/>
</dbReference>
<dbReference type="PANTHER" id="PTHR43395">
    <property type="entry name" value="SENSOR HISTIDINE KINASE CHEA"/>
    <property type="match status" value="1"/>
</dbReference>
<evidence type="ECO:0000256" key="9">
    <source>
        <dbReference type="PROSITE-ProRule" id="PRU00110"/>
    </source>
</evidence>
<dbReference type="SUPFAM" id="SSF55874">
    <property type="entry name" value="ATPase domain of HSP90 chaperone/DNA topoisomerase II/histidine kinase"/>
    <property type="match status" value="1"/>
</dbReference>
<dbReference type="Gene3D" id="2.30.30.40">
    <property type="entry name" value="SH3 Domains"/>
    <property type="match status" value="1"/>
</dbReference>
<dbReference type="SUPFAM" id="SSF50341">
    <property type="entry name" value="CheW-like"/>
    <property type="match status" value="1"/>
</dbReference>
<dbReference type="Pfam" id="PF01584">
    <property type="entry name" value="CheW"/>
    <property type="match status" value="1"/>
</dbReference>
<dbReference type="PROSITE" id="PS50109">
    <property type="entry name" value="HIS_KIN"/>
    <property type="match status" value="1"/>
</dbReference>
<dbReference type="PANTHER" id="PTHR43395:SF1">
    <property type="entry name" value="CHEMOTAXIS PROTEIN CHEA"/>
    <property type="match status" value="1"/>
</dbReference>
<evidence type="ECO:0000256" key="4">
    <source>
        <dbReference type="ARBA" id="ARBA00022553"/>
    </source>
</evidence>
<dbReference type="OrthoDB" id="9803176at2"/>
<accession>A0A239S637</accession>
<dbReference type="EMBL" id="LT906435">
    <property type="protein sequence ID" value="SNU80915.1"/>
    <property type="molecule type" value="Genomic_DNA"/>
</dbReference>
<comment type="catalytic activity">
    <reaction evidence="1">
        <text>ATP + protein L-histidine = ADP + protein N-phospho-L-histidine.</text>
        <dbReference type="EC" id="2.7.13.3"/>
    </reaction>
</comment>
<evidence type="ECO:0000256" key="1">
    <source>
        <dbReference type="ARBA" id="ARBA00000085"/>
    </source>
</evidence>
<feature type="domain" description="Response regulatory" evidence="13">
    <location>
        <begin position="710"/>
        <end position="826"/>
    </location>
</feature>
<dbReference type="InterPro" id="IPR011006">
    <property type="entry name" value="CheY-like_superfamily"/>
</dbReference>
<dbReference type="Pfam" id="PF02518">
    <property type="entry name" value="HATPase_c"/>
    <property type="match status" value="1"/>
</dbReference>
<organism evidence="16 17">
    <name type="scientific">Pandoraea sputorum</name>
    <dbReference type="NCBI Taxonomy" id="93222"/>
    <lineage>
        <taxon>Bacteria</taxon>
        <taxon>Pseudomonadati</taxon>
        <taxon>Pseudomonadota</taxon>
        <taxon>Betaproteobacteria</taxon>
        <taxon>Burkholderiales</taxon>
        <taxon>Burkholderiaceae</taxon>
        <taxon>Pandoraea</taxon>
    </lineage>
</organism>
<evidence type="ECO:0000259" key="14">
    <source>
        <dbReference type="PROSITE" id="PS50851"/>
    </source>
</evidence>
<dbReference type="KEGG" id="pspu:NA29_04810"/>
<dbReference type="CDD" id="cd19924">
    <property type="entry name" value="REC_CheV-like"/>
    <property type="match status" value="1"/>
</dbReference>
<dbReference type="PROSITE" id="PS50851">
    <property type="entry name" value="CHEW"/>
    <property type="match status" value="1"/>
</dbReference>
<reference evidence="16 17" key="1">
    <citation type="submission" date="2017-06" db="EMBL/GenBank/DDBJ databases">
        <authorList>
            <consortium name="Pathogen Informatics"/>
        </authorList>
    </citation>
    <scope>NUCLEOTIDE SEQUENCE [LARGE SCALE GENOMIC DNA]</scope>
    <source>
        <strain evidence="16 17">NCTC13161</strain>
    </source>
</reference>
<dbReference type="InterPro" id="IPR036890">
    <property type="entry name" value="HATPase_C_sf"/>
</dbReference>
<dbReference type="InterPro" id="IPR036061">
    <property type="entry name" value="CheW-like_dom_sf"/>
</dbReference>
<dbReference type="SMART" id="SM00387">
    <property type="entry name" value="HATPase_c"/>
    <property type="match status" value="1"/>
</dbReference>
<evidence type="ECO:0000256" key="8">
    <source>
        <dbReference type="ARBA" id="ARBA00035100"/>
    </source>
</evidence>
<dbReference type="Pfam" id="PF01627">
    <property type="entry name" value="Hpt"/>
    <property type="match status" value="1"/>
</dbReference>
<evidence type="ECO:0000256" key="10">
    <source>
        <dbReference type="PROSITE-ProRule" id="PRU00169"/>
    </source>
</evidence>
<dbReference type="PRINTS" id="PR00344">
    <property type="entry name" value="BCTRLSENSOR"/>
</dbReference>
<dbReference type="SUPFAM" id="SSF52172">
    <property type="entry name" value="CheY-like"/>
    <property type="match status" value="1"/>
</dbReference>
<evidence type="ECO:0000313" key="17">
    <source>
        <dbReference type="Proteomes" id="UP000215126"/>
    </source>
</evidence>
<keyword evidence="17" id="KW-1185">Reference proteome</keyword>
<dbReference type="InterPro" id="IPR036641">
    <property type="entry name" value="HPT_dom_sf"/>
</dbReference>
<evidence type="ECO:0000256" key="6">
    <source>
        <dbReference type="ARBA" id="ARBA00022777"/>
    </source>
</evidence>
<dbReference type="SMART" id="SM00260">
    <property type="entry name" value="CheW"/>
    <property type="match status" value="1"/>
</dbReference>
<sequence>MSDDLQNATLLDLFRMETETQAQVLGDGLLALERAPTDAARLEACMRAAHSLKGAARIVGVEAGVSLAHVLEDAFVAAQHGVLVLNVSIIDRLLQGVDLLMRLAHPPGRDPNWAQGAGKAEIDGFVSSFANELAALTGDASQAPRASGELTAFDYASYGMETGQSDAANTEAPLSYTSDTSDIPRISEEVLVSDDAHVQDSLALPRVMEHAVPPTSPDTRDTRDTRDARDTYTTERGVHADTGDGASRALRVSADNLDRLLRLSSEALVASRWSQPFAQSLQRLKRHQHDAGDALDRVSSAFAQVADRSDEDRQLLLSALADLRRALGVGGQLLAEQIHELDDFDRRSTQLSQRLYDEALACRMRPIDDRLGGFARMVRDLGRSLGKPARLEIRGADTQVDRDILDQLEAPLGHLLRNAVDHGLERPEVRAAAGKPAEGVITLSARHSAGLLLVSVSDDGAGIDIERVREAVVKRGLVAPETARHLDDNELLEFLMLPGFTLRDTVTDVSGRGVGLDAVRAMVAMVRGTVRIEYTPGRGTKFILQLPLTLSVVRSLLVEIAGEPYALPLASLSRTLALPQEDIDMLEGRPHFTLDGKQIGLVSAQQVLCGTEPTGTSGDQPVVVFGEGEARYGLAVDKFLGERMLVVQPLDARLGKLPNIAAGALTEDGSPLLIIDTADLVRSIAKAVEMGSLERLPMRAAQTSGRGRKRLLVVDDSLTVRELERKLLAARGYDVSVAIDGMDGWNAVRSETFDMVITDVDMPRMDGIELVTLIKRDPRTAELPVMIVSYKDREEDRKRGLDAGADYYLAKGSFHDDALLRAVVDLIGESGS</sequence>
<feature type="domain" description="Histidine kinase" evidence="12">
    <location>
        <begin position="286"/>
        <end position="550"/>
    </location>
</feature>
<evidence type="ECO:0000259" key="12">
    <source>
        <dbReference type="PROSITE" id="PS50109"/>
    </source>
</evidence>
<evidence type="ECO:0000256" key="11">
    <source>
        <dbReference type="SAM" id="MobiDB-lite"/>
    </source>
</evidence>
<name>A0A239S637_9BURK</name>
<dbReference type="RefSeq" id="WP_039394503.1">
    <property type="nucleotide sequence ID" value="NZ_CABPRX010000001.1"/>
</dbReference>
<gene>
    <name evidence="16" type="primary">frzE</name>
    <name evidence="16" type="ORF">SAMEA4530655_00098</name>
</gene>
<dbReference type="Pfam" id="PF00072">
    <property type="entry name" value="Response_reg"/>
    <property type="match status" value="1"/>
</dbReference>
<evidence type="ECO:0000259" key="15">
    <source>
        <dbReference type="PROSITE" id="PS50894"/>
    </source>
</evidence>
<dbReference type="GeneID" id="88092803"/>
<dbReference type="SMART" id="SM00073">
    <property type="entry name" value="HPT"/>
    <property type="match status" value="1"/>
</dbReference>
<dbReference type="InterPro" id="IPR005467">
    <property type="entry name" value="His_kinase_dom"/>
</dbReference>
<dbReference type="AlphaFoldDB" id="A0A239S637"/>
<dbReference type="GO" id="GO:0000155">
    <property type="term" value="F:phosphorelay sensor kinase activity"/>
    <property type="evidence" value="ECO:0007669"/>
    <property type="project" value="UniProtKB-ARBA"/>
</dbReference>
<dbReference type="InterPro" id="IPR001789">
    <property type="entry name" value="Sig_transdc_resp-reg_receiver"/>
</dbReference>
<comment type="function">
    <text evidence="8">Involved in the transmission of sensory signals from the chemoreceptors to the flagellar motors. CheA is autophosphorylated; it can transfer its phosphate group to either CheB or CheY.</text>
</comment>
<dbReference type="STRING" id="93222.NA29_04810"/>
<feature type="region of interest" description="Disordered" evidence="11">
    <location>
        <begin position="211"/>
        <end position="230"/>
    </location>
</feature>
<dbReference type="InterPro" id="IPR002545">
    <property type="entry name" value="CheW-lke_dom"/>
</dbReference>
<evidence type="ECO:0000256" key="5">
    <source>
        <dbReference type="ARBA" id="ARBA00022679"/>
    </source>
</evidence>
<dbReference type="SUPFAM" id="SSF47226">
    <property type="entry name" value="Histidine-containing phosphotransfer domain, HPT domain"/>
    <property type="match status" value="1"/>
</dbReference>
<dbReference type="InterPro" id="IPR004358">
    <property type="entry name" value="Sig_transdc_His_kin-like_C"/>
</dbReference>
<feature type="modified residue" description="Phosphohistidine" evidence="9">
    <location>
        <position position="50"/>
    </location>
</feature>
<proteinExistence type="predicted"/>